<keyword evidence="6" id="KW-1185">Reference proteome</keyword>
<evidence type="ECO:0000313" key="1">
    <source>
        <dbReference type="EMBL" id="KRY70884.1"/>
    </source>
</evidence>
<dbReference type="AlphaFoldDB" id="A0A0V1JTD1"/>
<evidence type="ECO:0000313" key="3">
    <source>
        <dbReference type="EMBL" id="KRZ38243.1"/>
    </source>
</evidence>
<proteinExistence type="predicted"/>
<evidence type="ECO:0000313" key="6">
    <source>
        <dbReference type="Proteomes" id="UP000054995"/>
    </source>
</evidence>
<evidence type="ECO:0000313" key="2">
    <source>
        <dbReference type="EMBL" id="KRY88781.1"/>
    </source>
</evidence>
<sequence length="85" mass="9766">MHSYKMRNQIVGKNCAQQWERLVGVIFFPDQKWGRPSSSAYEEYRNAFPGGFIFIDPGMLFGSVITVMNMHPLRVSPEGRPVVNF</sequence>
<accession>A0A0V1JTD1</accession>
<dbReference type="EMBL" id="JYDV01000048">
    <property type="protein sequence ID" value="KRZ38243.1"/>
    <property type="molecule type" value="Genomic_DNA"/>
</dbReference>
<dbReference type="Proteomes" id="UP000054826">
    <property type="component" value="Unassembled WGS sequence"/>
</dbReference>
<organism evidence="3 5">
    <name type="scientific">Trichinella pseudospiralis</name>
    <name type="common">Parasitic roundworm</name>
    <dbReference type="NCBI Taxonomy" id="6337"/>
    <lineage>
        <taxon>Eukaryota</taxon>
        <taxon>Metazoa</taxon>
        <taxon>Ecdysozoa</taxon>
        <taxon>Nematoda</taxon>
        <taxon>Enoplea</taxon>
        <taxon>Dorylaimia</taxon>
        <taxon>Trichinellida</taxon>
        <taxon>Trichinellidae</taxon>
        <taxon>Trichinella</taxon>
    </lineage>
</organism>
<evidence type="ECO:0000313" key="4">
    <source>
        <dbReference type="Proteomes" id="UP000054632"/>
    </source>
</evidence>
<dbReference type="Proteomes" id="UP000054995">
    <property type="component" value="Unassembled WGS sequence"/>
</dbReference>
<evidence type="ECO:0000313" key="5">
    <source>
        <dbReference type="Proteomes" id="UP000054826"/>
    </source>
</evidence>
<dbReference type="OrthoDB" id="10463887at2759"/>
<gene>
    <name evidence="1" type="ORF">T4A_9977</name>
    <name evidence="3" type="ORF">T4C_5852</name>
    <name evidence="2" type="ORF">T4D_16001</name>
</gene>
<protein>
    <submittedName>
        <fullName evidence="3">Uncharacterized protein</fullName>
    </submittedName>
</protein>
<comment type="caution">
    <text evidence="3">The sequence shown here is derived from an EMBL/GenBank/DDBJ whole genome shotgun (WGS) entry which is preliminary data.</text>
</comment>
<dbReference type="EMBL" id="JYDR01000065">
    <property type="protein sequence ID" value="KRY70884.1"/>
    <property type="molecule type" value="Genomic_DNA"/>
</dbReference>
<dbReference type="Proteomes" id="UP000054632">
    <property type="component" value="Unassembled WGS sequence"/>
</dbReference>
<reference evidence="4 5" key="1">
    <citation type="submission" date="2015-01" db="EMBL/GenBank/DDBJ databases">
        <title>Evolution of Trichinella species and genotypes.</title>
        <authorList>
            <person name="Korhonen P.K."/>
            <person name="Edoardo P."/>
            <person name="Giuseppe L.R."/>
            <person name="Gasser R.B."/>
        </authorList>
    </citation>
    <scope>NUCLEOTIDE SEQUENCE [LARGE SCALE GENOMIC DNA]</scope>
    <source>
        <strain evidence="1">ISS13</strain>
        <strain evidence="3">ISS176</strain>
        <strain evidence="2">ISS470</strain>
    </source>
</reference>
<name>A0A0V1JTD1_TRIPS</name>
<dbReference type="EMBL" id="JYDT01000038">
    <property type="protein sequence ID" value="KRY88781.1"/>
    <property type="molecule type" value="Genomic_DNA"/>
</dbReference>